<gene>
    <name evidence="4" type="ORF">Slin15195_G041260</name>
</gene>
<keyword evidence="2" id="KW-0812">Transmembrane</keyword>
<feature type="compositionally biased region" description="Basic and acidic residues" evidence="1">
    <location>
        <begin position="326"/>
        <end position="345"/>
    </location>
</feature>
<evidence type="ECO:0000259" key="3">
    <source>
        <dbReference type="Pfam" id="PF20684"/>
    </source>
</evidence>
<dbReference type="InterPro" id="IPR049326">
    <property type="entry name" value="Rhodopsin_dom_fungi"/>
</dbReference>
<proteinExistence type="predicted"/>
<dbReference type="PANTHER" id="PTHR39614">
    <property type="entry name" value="INTEGRAL MEMBRANE PROTEIN"/>
    <property type="match status" value="1"/>
</dbReference>
<sequence length="415" mass="44948">MSVPAASPLPEGYKAPAARLDDEHHGAWIHITSGFGLVVVLISLAIRTYIRTKVSPPFKYDDMTLTAATILSIVQAGLVFAQVDGGFGTSVKLLGDASLESIQKLGKTADIFYILVIYVSKASVVLLFARITADRFHKAVARALLASCVVLGLVSVLLTALKCDLARPWQVYGQECPSLLAQATAVAVFDIFTELMLFSISILLVYNLHTSVKNKSRVVFAFGTRLPVIAVIVVRLIFLRRLHGSDDPTLEGAITAVLTQLEIFYGLMSATIPCLRPFLAGFITNYGAMGRETIIGGSHIGTGSRKDPVASKESTFVMSAMTSQERPSRGSILREKFSRPTRRDTIASTQEESFRPDPSGADTQVRGGYDSRSIASGGSMDSTKMIIKKQMHFHVGSEGEQRRGAAELEDTSLSR</sequence>
<dbReference type="PANTHER" id="PTHR39614:SF2">
    <property type="entry name" value="INTEGRAL MEMBRANE PROTEIN"/>
    <property type="match status" value="1"/>
</dbReference>
<dbReference type="OrthoDB" id="3918601at2759"/>
<dbReference type="EMBL" id="CP099420">
    <property type="protein sequence ID" value="USW50807.1"/>
    <property type="molecule type" value="Genomic_DNA"/>
</dbReference>
<evidence type="ECO:0000256" key="1">
    <source>
        <dbReference type="SAM" id="MobiDB-lite"/>
    </source>
</evidence>
<protein>
    <recommendedName>
        <fullName evidence="3">Rhodopsin domain-containing protein</fullName>
    </recommendedName>
</protein>
<feature type="transmembrane region" description="Helical" evidence="2">
    <location>
        <begin position="143"/>
        <end position="161"/>
    </location>
</feature>
<evidence type="ECO:0000313" key="5">
    <source>
        <dbReference type="Proteomes" id="UP001056384"/>
    </source>
</evidence>
<feature type="compositionally biased region" description="Basic and acidic residues" evidence="1">
    <location>
        <begin position="395"/>
        <end position="406"/>
    </location>
</feature>
<keyword evidence="5" id="KW-1185">Reference proteome</keyword>
<feature type="region of interest" description="Disordered" evidence="1">
    <location>
        <begin position="320"/>
        <end position="415"/>
    </location>
</feature>
<dbReference type="Proteomes" id="UP001056384">
    <property type="component" value="Chromosome 3"/>
</dbReference>
<reference evidence="4" key="1">
    <citation type="submission" date="2022-06" db="EMBL/GenBank/DDBJ databases">
        <title>Complete genome sequences of two strains of the flax pathogen Septoria linicola.</title>
        <authorList>
            <person name="Lapalu N."/>
            <person name="Simon A."/>
            <person name="Demenou B."/>
            <person name="Paumier D."/>
            <person name="Guillot M.-P."/>
            <person name="Gout L."/>
            <person name="Valade R."/>
        </authorList>
    </citation>
    <scope>NUCLEOTIDE SEQUENCE</scope>
    <source>
        <strain evidence="4">SE15195</strain>
    </source>
</reference>
<feature type="transmembrane region" description="Helical" evidence="2">
    <location>
        <begin position="218"/>
        <end position="238"/>
    </location>
</feature>
<keyword evidence="2" id="KW-0472">Membrane</keyword>
<dbReference type="AlphaFoldDB" id="A0A9Q9EI99"/>
<feature type="transmembrane region" description="Helical" evidence="2">
    <location>
        <begin position="181"/>
        <end position="206"/>
    </location>
</feature>
<feature type="transmembrane region" description="Helical" evidence="2">
    <location>
        <begin position="27"/>
        <end position="50"/>
    </location>
</feature>
<name>A0A9Q9EI99_9PEZI</name>
<dbReference type="Pfam" id="PF20684">
    <property type="entry name" value="Fung_rhodopsin"/>
    <property type="match status" value="1"/>
</dbReference>
<feature type="transmembrane region" description="Helical" evidence="2">
    <location>
        <begin position="111"/>
        <end position="131"/>
    </location>
</feature>
<evidence type="ECO:0000313" key="4">
    <source>
        <dbReference type="EMBL" id="USW50807.1"/>
    </source>
</evidence>
<evidence type="ECO:0000256" key="2">
    <source>
        <dbReference type="SAM" id="Phobius"/>
    </source>
</evidence>
<organism evidence="4 5">
    <name type="scientific">Septoria linicola</name>
    <dbReference type="NCBI Taxonomy" id="215465"/>
    <lineage>
        <taxon>Eukaryota</taxon>
        <taxon>Fungi</taxon>
        <taxon>Dikarya</taxon>
        <taxon>Ascomycota</taxon>
        <taxon>Pezizomycotina</taxon>
        <taxon>Dothideomycetes</taxon>
        <taxon>Dothideomycetidae</taxon>
        <taxon>Mycosphaerellales</taxon>
        <taxon>Mycosphaerellaceae</taxon>
        <taxon>Septoria</taxon>
    </lineage>
</organism>
<accession>A0A9Q9EI99</accession>
<feature type="transmembrane region" description="Helical" evidence="2">
    <location>
        <begin position="62"/>
        <end position="83"/>
    </location>
</feature>
<feature type="compositionally biased region" description="Polar residues" evidence="1">
    <location>
        <begin position="373"/>
        <end position="382"/>
    </location>
</feature>
<feature type="domain" description="Rhodopsin" evidence="3">
    <location>
        <begin position="46"/>
        <end position="279"/>
    </location>
</feature>
<keyword evidence="2" id="KW-1133">Transmembrane helix</keyword>